<reference evidence="9 10" key="1">
    <citation type="submission" date="2020-09" db="EMBL/GenBank/DDBJ databases">
        <title>Sinomicrobium weinanense sp. nov., a halophilic bacteria isolated from saline-alkali soil.</title>
        <authorList>
            <person name="Wu P."/>
            <person name="Ren H."/>
            <person name="Mei Y."/>
            <person name="Liang Y."/>
            <person name="Chen Z."/>
        </authorList>
    </citation>
    <scope>NUCLEOTIDE SEQUENCE [LARGE SCALE GENOMIC DNA]</scope>
    <source>
        <strain evidence="9 10">FJxs</strain>
    </source>
</reference>
<comment type="subcellular location">
    <subcellularLocation>
        <location evidence="1 7">Cell outer membrane</location>
        <topology evidence="1 7">Multi-pass membrane protein</topology>
    </subcellularLocation>
</comment>
<dbReference type="InterPro" id="IPR036942">
    <property type="entry name" value="Beta-barrel_TonB_sf"/>
</dbReference>
<dbReference type="InterPro" id="IPR023996">
    <property type="entry name" value="TonB-dep_OMP_SusC/RagA"/>
</dbReference>
<dbReference type="InterPro" id="IPR039426">
    <property type="entry name" value="TonB-dep_rcpt-like"/>
</dbReference>
<name>A0A926JQ15_9FLAO</name>
<feature type="domain" description="TonB-dependent receptor plug" evidence="8">
    <location>
        <begin position="150"/>
        <end position="257"/>
    </location>
</feature>
<keyword evidence="3 7" id="KW-1134">Transmembrane beta strand</keyword>
<evidence type="ECO:0000256" key="4">
    <source>
        <dbReference type="ARBA" id="ARBA00022692"/>
    </source>
</evidence>
<dbReference type="InterPro" id="IPR008969">
    <property type="entry name" value="CarboxyPept-like_regulatory"/>
</dbReference>
<evidence type="ECO:0000256" key="1">
    <source>
        <dbReference type="ARBA" id="ARBA00004571"/>
    </source>
</evidence>
<dbReference type="EMBL" id="JACVDC010000007">
    <property type="protein sequence ID" value="MBC9795213.1"/>
    <property type="molecule type" value="Genomic_DNA"/>
</dbReference>
<keyword evidence="4 7" id="KW-0812">Transmembrane</keyword>
<sequence length="1044" mass="114932">MYRLKSIIGSGIAVMGLFLPVHGMCCNTVKVLSAFGGMEMTDNGVPGTNEIDQPGTVQGWEVTGEVLDKAGVPLPGATIMEKGTSNGTTTDFDGNFSLTVSDEDAILLISYIGYITQEVAVKSQKQIEVTLEEDAQKLDEVVVVGYGTQKKKDLTGAITSVNVADMPPSANTNVVQAMRGQTAGLNVDGGSMAGSEPSFSIRGNTSLSASNGPLIVLDGIIYNGTLSSINVTDIEKIDILKGASAAAVYGSRSANGVVLITTKKGKRGERPRINFSTYAGLQGYTNNPVKYMNGEQYAKRLVDYNYFQGLYGWYGKQPTGPGDQGGKPVHPGYNEQSILNVLKSDDERANYLAGNEINWIDEVTRTTPISNYNLSISGAGEGFSYYVSGSSTNQKGVLVGDQFKRNTLNSKVEGDILNWVTVGANMLYSYQDLSGLEAPLSSALNASPLASKFDENGMYPTRFNQEFLMAHPLRYEYVDNDDIRKNLFATAYVKIEVPGIAGLNYNFNYSNNTTTRKNRTFYPSTVEEASAVNGRGKIENNERTNWIYNHILNYRKNIAEKHDVDITLVYTRDHTSWDGSSMDANRFTSEVLGFNDMGLAEQYTIGSGAWEESTLGYMARINYGFDSRYLLTGTYRRDGYSGFGRKNKFVDFFALSAAWNIAEETFMKGTSEWLDLLKLRVSHGENGNQGIGAYSSLSRLSARYYAFGSGSAIGTLPSSMGNPGLSWETTVSTNIGLDYSFLNNRISGSVEVYKADTKNVLVERSLPGATGYKSVWANIGEIANKGVEVELSTVNLDGPLRWESRFVFSLNRNKIIELYGDGRDDIGNGWFIGEPIGAIYDYKRTGGVWSEEELYNGETLDDFYPGQFKLADLNGDNRITADDRTIVGNTEPKYRFSISNSLSYNNLSLSFLINSVQGGNGYYIGDLKYLLEATSSFDYAQRANQPAIRENWTPDNGVDNAPAIYNYPSVSSGNYQDRSFVRLQDLSISYRFNQNILDTLKAQDLQVYVSGQNLYTWTNWEGYDPESGNSLMIRNISLGLRLSY</sequence>
<comment type="similarity">
    <text evidence="7">Belongs to the TonB-dependent receptor family.</text>
</comment>
<dbReference type="GO" id="GO:0009279">
    <property type="term" value="C:cell outer membrane"/>
    <property type="evidence" value="ECO:0007669"/>
    <property type="project" value="UniProtKB-SubCell"/>
</dbReference>
<protein>
    <submittedName>
        <fullName evidence="9">TonB-dependent receptor</fullName>
    </submittedName>
</protein>
<keyword evidence="2 7" id="KW-0813">Transport</keyword>
<dbReference type="Gene3D" id="2.60.40.1120">
    <property type="entry name" value="Carboxypeptidase-like, regulatory domain"/>
    <property type="match status" value="1"/>
</dbReference>
<dbReference type="Pfam" id="PF13715">
    <property type="entry name" value="CarbopepD_reg_2"/>
    <property type="match status" value="1"/>
</dbReference>
<dbReference type="FunFam" id="2.60.40.1120:FF:000003">
    <property type="entry name" value="Outer membrane protein Omp121"/>
    <property type="match status" value="1"/>
</dbReference>
<dbReference type="NCBIfam" id="TIGR04056">
    <property type="entry name" value="OMP_RagA_SusC"/>
    <property type="match status" value="1"/>
</dbReference>
<evidence type="ECO:0000313" key="9">
    <source>
        <dbReference type="EMBL" id="MBC9795213.1"/>
    </source>
</evidence>
<keyword evidence="9" id="KW-0675">Receptor</keyword>
<evidence type="ECO:0000313" key="10">
    <source>
        <dbReference type="Proteomes" id="UP000653730"/>
    </source>
</evidence>
<comment type="caution">
    <text evidence="9">The sequence shown here is derived from an EMBL/GenBank/DDBJ whole genome shotgun (WGS) entry which is preliminary data.</text>
</comment>
<keyword evidence="5 7" id="KW-0472">Membrane</keyword>
<dbReference type="Proteomes" id="UP000653730">
    <property type="component" value="Unassembled WGS sequence"/>
</dbReference>
<keyword evidence="10" id="KW-1185">Reference proteome</keyword>
<evidence type="ECO:0000259" key="8">
    <source>
        <dbReference type="Pfam" id="PF07715"/>
    </source>
</evidence>
<proteinExistence type="inferred from homology"/>
<evidence type="ECO:0000256" key="7">
    <source>
        <dbReference type="PROSITE-ProRule" id="PRU01360"/>
    </source>
</evidence>
<evidence type="ECO:0000256" key="6">
    <source>
        <dbReference type="ARBA" id="ARBA00023237"/>
    </source>
</evidence>
<evidence type="ECO:0000256" key="5">
    <source>
        <dbReference type="ARBA" id="ARBA00023136"/>
    </source>
</evidence>
<dbReference type="Gene3D" id="2.170.130.10">
    <property type="entry name" value="TonB-dependent receptor, plug domain"/>
    <property type="match status" value="1"/>
</dbReference>
<accession>A0A926JQ15</accession>
<dbReference type="InterPro" id="IPR012910">
    <property type="entry name" value="Plug_dom"/>
</dbReference>
<dbReference type="RefSeq" id="WP_187964365.1">
    <property type="nucleotide sequence ID" value="NZ_JACVDC010000007.1"/>
</dbReference>
<organism evidence="9 10">
    <name type="scientific">Sinomicrobium weinanense</name>
    <dbReference type="NCBI Taxonomy" id="2842200"/>
    <lineage>
        <taxon>Bacteria</taxon>
        <taxon>Pseudomonadati</taxon>
        <taxon>Bacteroidota</taxon>
        <taxon>Flavobacteriia</taxon>
        <taxon>Flavobacteriales</taxon>
        <taxon>Flavobacteriaceae</taxon>
        <taxon>Sinomicrobium</taxon>
    </lineage>
</organism>
<dbReference type="NCBIfam" id="TIGR04057">
    <property type="entry name" value="SusC_RagA_signa"/>
    <property type="match status" value="1"/>
</dbReference>
<evidence type="ECO:0000256" key="3">
    <source>
        <dbReference type="ARBA" id="ARBA00022452"/>
    </source>
</evidence>
<dbReference type="SUPFAM" id="SSF49464">
    <property type="entry name" value="Carboxypeptidase regulatory domain-like"/>
    <property type="match status" value="1"/>
</dbReference>
<dbReference type="PROSITE" id="PS52016">
    <property type="entry name" value="TONB_DEPENDENT_REC_3"/>
    <property type="match status" value="1"/>
</dbReference>
<evidence type="ECO:0000256" key="2">
    <source>
        <dbReference type="ARBA" id="ARBA00022448"/>
    </source>
</evidence>
<dbReference type="AlphaFoldDB" id="A0A926JQ15"/>
<dbReference type="SUPFAM" id="SSF56935">
    <property type="entry name" value="Porins"/>
    <property type="match status" value="1"/>
</dbReference>
<dbReference type="Gene3D" id="2.40.170.20">
    <property type="entry name" value="TonB-dependent receptor, beta-barrel domain"/>
    <property type="match status" value="1"/>
</dbReference>
<keyword evidence="6 7" id="KW-0998">Cell outer membrane</keyword>
<gene>
    <name evidence="9" type="ORF">IBL28_04490</name>
</gene>
<dbReference type="Pfam" id="PF07715">
    <property type="entry name" value="Plug"/>
    <property type="match status" value="1"/>
</dbReference>
<dbReference type="InterPro" id="IPR023997">
    <property type="entry name" value="TonB-dep_OMP_SusC/RagA_CS"/>
</dbReference>
<dbReference type="InterPro" id="IPR037066">
    <property type="entry name" value="Plug_dom_sf"/>
</dbReference>